<organism evidence="2 3">
    <name type="scientific">Actinomadura rayongensis</name>
    <dbReference type="NCBI Taxonomy" id="1429076"/>
    <lineage>
        <taxon>Bacteria</taxon>
        <taxon>Bacillati</taxon>
        <taxon>Actinomycetota</taxon>
        <taxon>Actinomycetes</taxon>
        <taxon>Streptosporangiales</taxon>
        <taxon>Thermomonosporaceae</taxon>
        <taxon>Actinomadura</taxon>
    </lineage>
</organism>
<dbReference type="Pfam" id="PF13191">
    <property type="entry name" value="AAA_16"/>
    <property type="match status" value="1"/>
</dbReference>
<evidence type="ECO:0000259" key="1">
    <source>
        <dbReference type="Pfam" id="PF13191"/>
    </source>
</evidence>
<sequence>MDVSAEETIAARLERARARRFVGRSAESALLRDALRAAEPGFAVLYVHGPGGVGKTALLGELARVARDAGAAPVRVDGRATGPSPEAFAASARPAGHGRTVLFIDTYEAILPLDGWIRETLIPGLPADALVVIAGRTPPPPGWAVNPGWRDLLRVVRLDNLDADEIRAFATAAGAPPDVHERLAAVTHGHPLALTLLTGLLRRDPGAACDLAGSPDVVDRLTECFLADAPSPRHRRALQAAAHARFTTEPLLRAALDDDADDDADDEAGDLYTWLSGLAFVEHGEHGLFPHDLVRDVVAADLRRRDPETRADLHHRIRRHLMDEVGRTSGRQQARWITDVSFLARTHPVIRRFWDWDALDAAYPDLPAPSEHAELIALAARHQGPRSADLLRRYLGHPAATVAVFRSAEPGPRGLAVLLRLDQMSDADLAADPATAPAWAHVRAHGPLAAGEQVTFSRFLIDRDCFQDASPTRNAASASHSQRILGSPDLAFDFLGAFREGAVQPEAMAHVGYDVLPGGAYEIDGARHCVFVRDWRGRTPESWSAMLADRDLGRTAPVDDRPFITALTHAAFTAAVRTALRDLHAPDRLAVNPLLSARLVGGGGPSALRAAVRAAIDHVRDDPQEHKLYLVLDRTYLRPAPTQELAAELLSLSLSTFRRHHTAAVARVTSLLWTRERDATLNHP</sequence>
<protein>
    <submittedName>
        <fullName evidence="2">AAA family ATPase</fullName>
    </submittedName>
</protein>
<dbReference type="OrthoDB" id="5167319at2"/>
<comment type="caution">
    <text evidence="2">The sequence shown here is derived from an EMBL/GenBank/DDBJ whole genome shotgun (WGS) entry which is preliminary data.</text>
</comment>
<dbReference type="Proteomes" id="UP000431901">
    <property type="component" value="Unassembled WGS sequence"/>
</dbReference>
<accession>A0A6I4WI36</accession>
<proteinExistence type="predicted"/>
<dbReference type="RefSeq" id="WP_161105614.1">
    <property type="nucleotide sequence ID" value="NZ_JBHLYI010000008.1"/>
</dbReference>
<evidence type="ECO:0000313" key="3">
    <source>
        <dbReference type="Proteomes" id="UP000431901"/>
    </source>
</evidence>
<evidence type="ECO:0000313" key="2">
    <source>
        <dbReference type="EMBL" id="MXQ67426.1"/>
    </source>
</evidence>
<reference evidence="2 3" key="1">
    <citation type="submission" date="2019-12" db="EMBL/GenBank/DDBJ databases">
        <title>Nocardia macrotermitis sp. nov. and Nocardia aurantia sp. nov., isolated from the gut of the fungus growing-termite Macrotermes natalensis.</title>
        <authorList>
            <person name="Christine B."/>
            <person name="Rene B."/>
        </authorList>
    </citation>
    <scope>NUCLEOTIDE SEQUENCE [LARGE SCALE GENOMIC DNA]</scope>
    <source>
        <strain evidence="2 3">DSM 102126</strain>
    </source>
</reference>
<gene>
    <name evidence="2" type="ORF">GQ466_25745</name>
</gene>
<keyword evidence="3" id="KW-1185">Reference proteome</keyword>
<name>A0A6I4WI36_9ACTN</name>
<dbReference type="EMBL" id="WUTW01000007">
    <property type="protein sequence ID" value="MXQ67426.1"/>
    <property type="molecule type" value="Genomic_DNA"/>
</dbReference>
<dbReference type="InterPro" id="IPR027417">
    <property type="entry name" value="P-loop_NTPase"/>
</dbReference>
<dbReference type="Gene3D" id="3.40.50.300">
    <property type="entry name" value="P-loop containing nucleotide triphosphate hydrolases"/>
    <property type="match status" value="1"/>
</dbReference>
<feature type="domain" description="Orc1-like AAA ATPase" evidence="1">
    <location>
        <begin position="20"/>
        <end position="72"/>
    </location>
</feature>
<dbReference type="AlphaFoldDB" id="A0A6I4WI36"/>
<dbReference type="SUPFAM" id="SSF52540">
    <property type="entry name" value="P-loop containing nucleoside triphosphate hydrolases"/>
    <property type="match status" value="1"/>
</dbReference>
<dbReference type="InterPro" id="IPR041664">
    <property type="entry name" value="AAA_16"/>
</dbReference>